<name>A0A852ZS17_9ACTN</name>
<comment type="caution">
    <text evidence="2">The sequence shown here is derived from an EMBL/GenBank/DDBJ whole genome shotgun (WGS) entry which is preliminary data.</text>
</comment>
<proteinExistence type="predicted"/>
<keyword evidence="1" id="KW-1133">Transmembrane helix</keyword>
<evidence type="ECO:0000313" key="2">
    <source>
        <dbReference type="EMBL" id="NYI05226.1"/>
    </source>
</evidence>
<evidence type="ECO:0000256" key="1">
    <source>
        <dbReference type="SAM" id="Phobius"/>
    </source>
</evidence>
<evidence type="ECO:0000313" key="3">
    <source>
        <dbReference type="Proteomes" id="UP000567795"/>
    </source>
</evidence>
<sequence>MGGQDPNSCLGCGVFLAVVTALILGGGIAEFLGLV</sequence>
<keyword evidence="1" id="KW-0812">Transmembrane</keyword>
<protein>
    <submittedName>
        <fullName evidence="2">Uncharacterized protein</fullName>
    </submittedName>
</protein>
<dbReference type="AlphaFoldDB" id="A0A852ZS17"/>
<dbReference type="Proteomes" id="UP000567795">
    <property type="component" value="Unassembled WGS sequence"/>
</dbReference>
<keyword evidence="3" id="KW-1185">Reference proteome</keyword>
<accession>A0A852ZS17</accession>
<gene>
    <name evidence="2" type="ORF">FHU37_002169</name>
</gene>
<keyword evidence="1" id="KW-0472">Membrane</keyword>
<reference evidence="2 3" key="1">
    <citation type="submission" date="2020-07" db="EMBL/GenBank/DDBJ databases">
        <title>Sequencing the genomes of 1000 actinobacteria strains.</title>
        <authorList>
            <person name="Klenk H.-P."/>
        </authorList>
    </citation>
    <scope>NUCLEOTIDE SEQUENCE [LARGE SCALE GENOMIC DNA]</scope>
    <source>
        <strain evidence="2 3">DSM 42178</strain>
    </source>
</reference>
<organism evidence="2 3">
    <name type="scientific">Allostreptomyces psammosilenae</name>
    <dbReference type="NCBI Taxonomy" id="1892865"/>
    <lineage>
        <taxon>Bacteria</taxon>
        <taxon>Bacillati</taxon>
        <taxon>Actinomycetota</taxon>
        <taxon>Actinomycetes</taxon>
        <taxon>Kitasatosporales</taxon>
        <taxon>Streptomycetaceae</taxon>
        <taxon>Allostreptomyces</taxon>
    </lineage>
</organism>
<dbReference type="EMBL" id="JACBZD010000001">
    <property type="protein sequence ID" value="NYI05226.1"/>
    <property type="molecule type" value="Genomic_DNA"/>
</dbReference>
<feature type="transmembrane region" description="Helical" evidence="1">
    <location>
        <begin position="12"/>
        <end position="34"/>
    </location>
</feature>